<comment type="caution">
    <text evidence="1">The sequence shown here is derived from an EMBL/GenBank/DDBJ whole genome shotgun (WGS) entry which is preliminary data.</text>
</comment>
<evidence type="ECO:0000313" key="2">
    <source>
        <dbReference type="Proteomes" id="UP001221757"/>
    </source>
</evidence>
<dbReference type="InterPro" id="IPR032675">
    <property type="entry name" value="LRR_dom_sf"/>
</dbReference>
<evidence type="ECO:0000313" key="1">
    <source>
        <dbReference type="EMBL" id="KAJ7667033.1"/>
    </source>
</evidence>
<protein>
    <submittedName>
        <fullName evidence="1">Uncharacterized protein</fullName>
    </submittedName>
</protein>
<gene>
    <name evidence="1" type="ORF">B0H17DRAFT_1184307</name>
</gene>
<dbReference type="Proteomes" id="UP001221757">
    <property type="component" value="Unassembled WGS sequence"/>
</dbReference>
<accession>A0AAD7CWH1</accession>
<name>A0AAD7CWH1_MYCRO</name>
<keyword evidence="2" id="KW-1185">Reference proteome</keyword>
<organism evidence="1 2">
    <name type="scientific">Mycena rosella</name>
    <name type="common">Pink bonnet</name>
    <name type="synonym">Agaricus rosellus</name>
    <dbReference type="NCBI Taxonomy" id="1033263"/>
    <lineage>
        <taxon>Eukaryota</taxon>
        <taxon>Fungi</taxon>
        <taxon>Dikarya</taxon>
        <taxon>Basidiomycota</taxon>
        <taxon>Agaricomycotina</taxon>
        <taxon>Agaricomycetes</taxon>
        <taxon>Agaricomycetidae</taxon>
        <taxon>Agaricales</taxon>
        <taxon>Marasmiineae</taxon>
        <taxon>Mycenaceae</taxon>
        <taxon>Mycena</taxon>
    </lineage>
</organism>
<proteinExistence type="predicted"/>
<reference evidence="1" key="1">
    <citation type="submission" date="2023-03" db="EMBL/GenBank/DDBJ databases">
        <title>Massive genome expansion in bonnet fungi (Mycena s.s.) driven by repeated elements and novel gene families across ecological guilds.</title>
        <authorList>
            <consortium name="Lawrence Berkeley National Laboratory"/>
            <person name="Harder C.B."/>
            <person name="Miyauchi S."/>
            <person name="Viragh M."/>
            <person name="Kuo A."/>
            <person name="Thoen E."/>
            <person name="Andreopoulos B."/>
            <person name="Lu D."/>
            <person name="Skrede I."/>
            <person name="Drula E."/>
            <person name="Henrissat B."/>
            <person name="Morin E."/>
            <person name="Kohler A."/>
            <person name="Barry K."/>
            <person name="LaButti K."/>
            <person name="Morin E."/>
            <person name="Salamov A."/>
            <person name="Lipzen A."/>
            <person name="Mereny Z."/>
            <person name="Hegedus B."/>
            <person name="Baldrian P."/>
            <person name="Stursova M."/>
            <person name="Weitz H."/>
            <person name="Taylor A."/>
            <person name="Grigoriev I.V."/>
            <person name="Nagy L.G."/>
            <person name="Martin F."/>
            <person name="Kauserud H."/>
        </authorList>
    </citation>
    <scope>NUCLEOTIDE SEQUENCE</scope>
    <source>
        <strain evidence="1">CBHHK067</strain>
    </source>
</reference>
<sequence length="620" mass="69558">MSENLPDEIISELLSPALKVPEHMFSDTSFTSPFASYSASSSSTLLVCKSWLRVATPLLYSVVVIRSKAQAQALQATLQSAPELGRFVKKLRVEGGFGKPLHNILRNTPNVTDIFVSLQMRATDLTSGLASGLPFINPARLIMLDDDQFFARNKAAADLMKALETCAKKWSNLNKIHFPYTHIPAERKAFCTALCKAPTVKTLSFPAPKPRFDEPRLVPYLTKLHKSLARGHRNKDRGRYTSLLHREPPPRSVAALDIPSHPEDTAPWKLPDQSINSTRLQFLLVSKLFQRLATPYLYRYPIFLHEGNFPAFSRALGAQPALASDVRMLDVRRPPRRGPIRRLETSWRTEGLDAMFSYTRNLTHLIGGGSYISWAAFATVAEIAGGTLQELTGFSIYVKDSTTTKHTPNIFRHFSALRTFHWELDSAMTLPALEFLHMKSPEALSVFSETHLPNLRRANFKIGGDWDVALLATHGSKLQQLEVERATISAQSVLTLCPNITTLTCRVEERDKYDFGRSTLDTGFAHPFLGKLVVKKYTTQGKANEKEWEAFFLSVDSKHLPALREVCVPDLEWPTTEHGISKNVWVKGAEMLLERGIKLIDGEGVEWRPRLKSARGKGKK</sequence>
<dbReference type="Gene3D" id="3.80.10.10">
    <property type="entry name" value="Ribonuclease Inhibitor"/>
    <property type="match status" value="1"/>
</dbReference>
<dbReference type="EMBL" id="JARKIE010000207">
    <property type="protein sequence ID" value="KAJ7667033.1"/>
    <property type="molecule type" value="Genomic_DNA"/>
</dbReference>
<dbReference type="AlphaFoldDB" id="A0AAD7CWH1"/>